<dbReference type="EMBL" id="CU640366">
    <property type="protein sequence ID" value="CAP72730.1"/>
    <property type="molecule type" value="Genomic_DNA"/>
</dbReference>
<feature type="domain" description="Helicase C-terminal" evidence="11">
    <location>
        <begin position="365"/>
        <end position="540"/>
    </location>
</feature>
<evidence type="ECO:0000259" key="10">
    <source>
        <dbReference type="PROSITE" id="PS51192"/>
    </source>
</evidence>
<keyword evidence="3 8" id="KW-0378">Hydrolase</keyword>
<organism evidence="13">
    <name type="scientific">Podospora anserina (strain S / ATCC MYA-4624 / DSM 980 / FGSC 10383)</name>
    <name type="common">Pleurage anserina</name>
    <dbReference type="NCBI Taxonomy" id="515849"/>
    <lineage>
        <taxon>Eukaryota</taxon>
        <taxon>Fungi</taxon>
        <taxon>Dikarya</taxon>
        <taxon>Ascomycota</taxon>
        <taxon>Pezizomycotina</taxon>
        <taxon>Sordariomycetes</taxon>
        <taxon>Sordariomycetidae</taxon>
        <taxon>Sordariales</taxon>
        <taxon>Podosporaceae</taxon>
        <taxon>Podospora</taxon>
        <taxon>Podospora anserina</taxon>
    </lineage>
</organism>
<feature type="region of interest" description="Disordered" evidence="9">
    <location>
        <begin position="1"/>
        <end position="34"/>
    </location>
</feature>
<evidence type="ECO:0000256" key="8">
    <source>
        <dbReference type="RuleBase" id="RU000492"/>
    </source>
</evidence>
<proteinExistence type="inferred from homology"/>
<evidence type="ECO:0000256" key="1">
    <source>
        <dbReference type="ARBA" id="ARBA00012552"/>
    </source>
</evidence>
<dbReference type="PROSITE" id="PS51195">
    <property type="entry name" value="Q_MOTIF"/>
    <property type="match status" value="1"/>
</dbReference>
<dbReference type="SMART" id="SM00490">
    <property type="entry name" value="HELICc"/>
    <property type="match status" value="1"/>
</dbReference>
<dbReference type="Gene3D" id="3.40.50.300">
    <property type="entry name" value="P-loop containing nucleotide triphosphate hydrolases"/>
    <property type="match status" value="2"/>
</dbReference>
<dbReference type="GO" id="GO:0003724">
    <property type="term" value="F:RNA helicase activity"/>
    <property type="evidence" value="ECO:0007669"/>
    <property type="project" value="UniProtKB-EC"/>
</dbReference>
<dbReference type="KEGG" id="pan:PODANSg7947"/>
<reference evidence="13" key="2">
    <citation type="submission" date="2008-07" db="EMBL/GenBank/DDBJ databases">
        <authorList>
            <person name="Genoscope - CEA"/>
        </authorList>
    </citation>
    <scope>NUCLEOTIDE SEQUENCE</scope>
    <source>
        <strain evidence="13">S mat+</strain>
    </source>
</reference>
<dbReference type="InterPro" id="IPR014014">
    <property type="entry name" value="RNA_helicase_DEAD_Q_motif"/>
</dbReference>
<protein>
    <recommendedName>
        <fullName evidence="1">RNA helicase</fullName>
        <ecNumber evidence="1">3.6.4.13</ecNumber>
    </recommendedName>
</protein>
<dbReference type="RefSeq" id="XP_001910905.1">
    <property type="nucleotide sequence ID" value="XM_001910870.1"/>
</dbReference>
<comment type="similarity">
    <text evidence="8">Belongs to the DEAD box helicase family.</text>
</comment>
<dbReference type="OrthoDB" id="10265785at2759"/>
<feature type="non-terminal residue" evidence="13">
    <location>
        <position position="1"/>
    </location>
</feature>
<keyword evidence="5 8" id="KW-0067">ATP-binding</keyword>
<dbReference type="GeneID" id="6195695"/>
<dbReference type="PROSITE" id="PS51194">
    <property type="entry name" value="HELICASE_CTER"/>
    <property type="match status" value="1"/>
</dbReference>
<dbReference type="InterPro" id="IPR027417">
    <property type="entry name" value="P-loop_NTPase"/>
</dbReference>
<gene>
    <name evidence="13" type="ORF">PODANS_2_1600</name>
</gene>
<dbReference type="PANTHER" id="PTHR47958">
    <property type="entry name" value="ATP-DEPENDENT RNA HELICASE DBP3"/>
    <property type="match status" value="1"/>
</dbReference>
<dbReference type="InterPro" id="IPR011545">
    <property type="entry name" value="DEAD/DEAH_box_helicase_dom"/>
</dbReference>
<keyword evidence="2 8" id="KW-0547">Nucleotide-binding</keyword>
<sequence>SDDLEPVPLTVSAPASLRPTSREHNLDGKDVICDSRSGPVSTTASWFRLPPQQSSAQAPAPALLLATLGRCFTRILTENFHSLSTPQPIFTQVEAMADLASRISKPEEGAAPQVDDPTEGANSVGIVENAYDVEVKLADLQNDAESPLFSVQSFEQLGLPKAINDGLLAMNFKKPSKIQERALPLMISDPPTNMIAQSQSGTGKTAAFVLTCLARVDLAKPQQPQALLLAPSRELARQIQGVVQTIGQFCENLIVQAAIPGEVSRETGVRASIVVGTPGTVMDLIRRRQFDVSQLKLLVIDEADNMLDQQGLGEQCVRVKTLLPKTIQILLFSATFPDNVHRFAQQFAPKANEIKLRHTELTVKGISQMYMDCPDEGKKYDVLCKLYGLMTIGSSVIFVRTRESANEIQRRMEADGHKVSALHGAFEGQNRDALLDDFRSGRSKVLITTNVLARGIDVSSVSMVINYDIPMKGPGAGVPDYETYLHRIGRTGRFGRVGVSISFVYDRRSYEALSDIANHYGIDLVQLSPDDWDLTEKKVQDVIKSSRARPDYAPNALGN</sequence>
<evidence type="ECO:0000256" key="9">
    <source>
        <dbReference type="SAM" id="MobiDB-lite"/>
    </source>
</evidence>
<dbReference type="InterPro" id="IPR014001">
    <property type="entry name" value="Helicase_ATP-bd"/>
</dbReference>
<feature type="domain" description="DEAD-box RNA helicase Q" evidence="12">
    <location>
        <begin position="152"/>
        <end position="180"/>
    </location>
</feature>
<feature type="compositionally biased region" description="Basic and acidic residues" evidence="9">
    <location>
        <begin position="20"/>
        <end position="33"/>
    </location>
</feature>
<dbReference type="PROSITE" id="PS00039">
    <property type="entry name" value="DEAD_ATP_HELICASE"/>
    <property type="match status" value="1"/>
</dbReference>
<evidence type="ECO:0000256" key="7">
    <source>
        <dbReference type="PROSITE-ProRule" id="PRU00552"/>
    </source>
</evidence>
<feature type="domain" description="Helicase ATP-binding" evidence="10">
    <location>
        <begin position="185"/>
        <end position="354"/>
    </location>
</feature>
<name>B2B4K5_PODAN</name>
<dbReference type="InterPro" id="IPR000629">
    <property type="entry name" value="RNA-helicase_DEAD-box_CS"/>
</dbReference>
<keyword evidence="4 8" id="KW-0347">Helicase</keyword>
<dbReference type="CDD" id="cd18787">
    <property type="entry name" value="SF2_C_DEAD"/>
    <property type="match status" value="1"/>
</dbReference>
<evidence type="ECO:0000256" key="6">
    <source>
        <dbReference type="ARBA" id="ARBA00047984"/>
    </source>
</evidence>
<dbReference type="Pfam" id="PF00271">
    <property type="entry name" value="Helicase_C"/>
    <property type="match status" value="1"/>
</dbReference>
<dbReference type="InterPro" id="IPR001650">
    <property type="entry name" value="Helicase_C-like"/>
</dbReference>
<comment type="catalytic activity">
    <reaction evidence="6">
        <text>ATP + H2O = ADP + phosphate + H(+)</text>
        <dbReference type="Rhea" id="RHEA:13065"/>
        <dbReference type="ChEBI" id="CHEBI:15377"/>
        <dbReference type="ChEBI" id="CHEBI:15378"/>
        <dbReference type="ChEBI" id="CHEBI:30616"/>
        <dbReference type="ChEBI" id="CHEBI:43474"/>
        <dbReference type="ChEBI" id="CHEBI:456216"/>
        <dbReference type="EC" id="3.6.4.13"/>
    </reaction>
</comment>
<evidence type="ECO:0000256" key="5">
    <source>
        <dbReference type="ARBA" id="ARBA00022840"/>
    </source>
</evidence>
<dbReference type="CDD" id="cd17963">
    <property type="entry name" value="DEADc_DDX19_DDX25"/>
    <property type="match status" value="1"/>
</dbReference>
<feature type="short sequence motif" description="Q motif" evidence="7">
    <location>
        <begin position="152"/>
        <end position="180"/>
    </location>
</feature>
<dbReference type="PROSITE" id="PS51192">
    <property type="entry name" value="HELICASE_ATP_BIND_1"/>
    <property type="match status" value="1"/>
</dbReference>
<evidence type="ECO:0000313" key="13">
    <source>
        <dbReference type="EMBL" id="CAP72730.1"/>
    </source>
</evidence>
<dbReference type="VEuPathDB" id="FungiDB:PODANS_2_1600"/>
<dbReference type="GO" id="GO:0016787">
    <property type="term" value="F:hydrolase activity"/>
    <property type="evidence" value="ECO:0007669"/>
    <property type="project" value="UniProtKB-KW"/>
</dbReference>
<reference evidence="13" key="1">
    <citation type="journal article" date="2008" name="Genome Biol.">
        <title>The genome sequence of the model ascomycete fungus Podospora anserina.</title>
        <authorList>
            <person name="Espagne E."/>
            <person name="Lespinet O."/>
            <person name="Malagnac F."/>
            <person name="Da Silva C."/>
            <person name="Jaillon O."/>
            <person name="Porcel B.M."/>
            <person name="Couloux A."/>
            <person name="Aury J.-M."/>
            <person name="Segurens B."/>
            <person name="Poulain J."/>
            <person name="Anthouard V."/>
            <person name="Grossetete S."/>
            <person name="Khalili H."/>
            <person name="Coppin E."/>
            <person name="Dequard-Chablat M."/>
            <person name="Picard M."/>
            <person name="Contamine V."/>
            <person name="Arnaise S."/>
            <person name="Bourdais A."/>
            <person name="Berteaux-Lecellier V."/>
            <person name="Gautheret D."/>
            <person name="de Vries R.P."/>
            <person name="Battaglia E."/>
            <person name="Coutinho P.M."/>
            <person name="Danchin E.G.J."/>
            <person name="Henrissat B."/>
            <person name="El Khoury R."/>
            <person name="Sainsard-Chanet A."/>
            <person name="Boivin A."/>
            <person name="Pinan-Lucarre B."/>
            <person name="Sellem C.H."/>
            <person name="Debuchy R."/>
            <person name="Wincker P."/>
            <person name="Weissenbach J."/>
            <person name="Silar P."/>
        </authorList>
    </citation>
    <scope>NUCLEOTIDE SEQUENCE [LARGE SCALE GENOMIC DNA]</scope>
    <source>
        <strain evidence="13">S mat+</strain>
    </source>
</reference>
<dbReference type="Pfam" id="PF00270">
    <property type="entry name" value="DEAD"/>
    <property type="match status" value="1"/>
</dbReference>
<evidence type="ECO:0000259" key="12">
    <source>
        <dbReference type="PROSITE" id="PS51195"/>
    </source>
</evidence>
<dbReference type="HOGENOM" id="CLU_003041_1_0_1"/>
<evidence type="ECO:0000256" key="4">
    <source>
        <dbReference type="ARBA" id="ARBA00022806"/>
    </source>
</evidence>
<accession>B2B4K5</accession>
<evidence type="ECO:0000256" key="3">
    <source>
        <dbReference type="ARBA" id="ARBA00022801"/>
    </source>
</evidence>
<dbReference type="EC" id="3.6.4.13" evidence="1"/>
<dbReference type="GO" id="GO:0003676">
    <property type="term" value="F:nucleic acid binding"/>
    <property type="evidence" value="ECO:0007669"/>
    <property type="project" value="InterPro"/>
</dbReference>
<dbReference type="SUPFAM" id="SSF52540">
    <property type="entry name" value="P-loop containing nucleoside triphosphate hydrolases"/>
    <property type="match status" value="1"/>
</dbReference>
<dbReference type="AlphaFoldDB" id="B2B4K5"/>
<dbReference type="GO" id="GO:0005524">
    <property type="term" value="F:ATP binding"/>
    <property type="evidence" value="ECO:0007669"/>
    <property type="project" value="UniProtKB-KW"/>
</dbReference>
<dbReference type="SMART" id="SM00487">
    <property type="entry name" value="DEXDc"/>
    <property type="match status" value="1"/>
</dbReference>
<evidence type="ECO:0000259" key="11">
    <source>
        <dbReference type="PROSITE" id="PS51194"/>
    </source>
</evidence>
<evidence type="ECO:0000256" key="2">
    <source>
        <dbReference type="ARBA" id="ARBA00022741"/>
    </source>
</evidence>